<dbReference type="AlphaFoldDB" id="A0A7W6N8Q1"/>
<comment type="caution">
    <text evidence="1">The sequence shown here is derived from an EMBL/GenBank/DDBJ whole genome shotgun (WGS) entry which is preliminary data.</text>
</comment>
<evidence type="ECO:0000313" key="1">
    <source>
        <dbReference type="EMBL" id="MBB4040952.1"/>
    </source>
</evidence>
<evidence type="ECO:0000313" key="2">
    <source>
        <dbReference type="Proteomes" id="UP000519439"/>
    </source>
</evidence>
<sequence>MCEGGSDSVKQFGARNMNKTFAMYDPSLLGKRKACLLEPGGEKFSLERVFAVRLSDIHAQPSRLHGREGNSRVKDGFHG</sequence>
<name>A0A7W6N8Q1_9HYPH</name>
<gene>
    <name evidence="1" type="ORF">GGR34_002611</name>
</gene>
<proteinExistence type="predicted"/>
<keyword evidence="2" id="KW-1185">Reference proteome</keyword>
<organism evidence="1 2">
    <name type="scientific">Microvirga flocculans</name>
    <dbReference type="NCBI Taxonomy" id="217168"/>
    <lineage>
        <taxon>Bacteria</taxon>
        <taxon>Pseudomonadati</taxon>
        <taxon>Pseudomonadota</taxon>
        <taxon>Alphaproteobacteria</taxon>
        <taxon>Hyphomicrobiales</taxon>
        <taxon>Methylobacteriaceae</taxon>
        <taxon>Microvirga</taxon>
    </lineage>
</organism>
<dbReference type="Proteomes" id="UP000519439">
    <property type="component" value="Unassembled WGS sequence"/>
</dbReference>
<accession>A0A7W6N8Q1</accession>
<reference evidence="1 2" key="1">
    <citation type="submission" date="2020-08" db="EMBL/GenBank/DDBJ databases">
        <title>Genomic Encyclopedia of Type Strains, Phase IV (KMG-IV): sequencing the most valuable type-strain genomes for metagenomic binning, comparative biology and taxonomic classification.</title>
        <authorList>
            <person name="Goeker M."/>
        </authorList>
    </citation>
    <scope>NUCLEOTIDE SEQUENCE [LARGE SCALE GENOMIC DNA]</scope>
    <source>
        <strain evidence="1 2">DSM 15743</strain>
    </source>
</reference>
<dbReference type="EMBL" id="JACIDC010000008">
    <property type="protein sequence ID" value="MBB4040952.1"/>
    <property type="molecule type" value="Genomic_DNA"/>
</dbReference>
<protein>
    <submittedName>
        <fullName evidence="1">Uncharacterized protein</fullName>
    </submittedName>
</protein>